<comment type="function">
    <text evidence="13">The UvrABC repair system catalyzes the recognition and processing of DNA lesions. A damage recognition complex composed of 2 UvrA and 2 UvrB subunits scans DNA for abnormalities. Upon binding of the UvrA(2)B(2) complex to a putative damaged site, the DNA wraps around one UvrB monomer. DNA wrap is dependent on ATP binding by UvrB and probably causes local melting of the DNA helix, facilitating insertion of UvrB beta-hairpin between the DNA strands. Then UvrB probes one DNA strand for the presence of a lesion. If a lesion is found the UvrA subunits dissociate and the UvrB-DNA preincision complex is formed. This complex is subsequently bound by UvrC and the second UvrB is released. If no lesion is found, the DNA wraps around the other UvrB subunit that will check the other stand for damage.</text>
</comment>
<evidence type="ECO:0000256" key="14">
    <source>
        <dbReference type="RuleBase" id="RU003587"/>
    </source>
</evidence>
<dbReference type="PROSITE" id="PS51192">
    <property type="entry name" value="HELICASE_ATP_BIND_1"/>
    <property type="match status" value="1"/>
</dbReference>
<comment type="subcellular location">
    <subcellularLocation>
        <location evidence="1 13 14">Cytoplasm</location>
    </subcellularLocation>
</comment>
<dbReference type="InterPro" id="IPR001943">
    <property type="entry name" value="UVR_dom"/>
</dbReference>
<dbReference type="PROSITE" id="PS51194">
    <property type="entry name" value="HELICASE_CTER"/>
    <property type="match status" value="1"/>
</dbReference>
<evidence type="ECO:0000256" key="2">
    <source>
        <dbReference type="ARBA" id="ARBA00008533"/>
    </source>
</evidence>
<evidence type="ECO:0000259" key="18">
    <source>
        <dbReference type="PROSITE" id="PS51194"/>
    </source>
</evidence>
<keyword evidence="5 13" id="KW-0227">DNA damage</keyword>
<dbReference type="InterPro" id="IPR027417">
    <property type="entry name" value="P-loop_NTPase"/>
</dbReference>
<dbReference type="HAMAP" id="MF_00204">
    <property type="entry name" value="UvrB"/>
    <property type="match status" value="1"/>
</dbReference>
<dbReference type="PANTHER" id="PTHR24029">
    <property type="entry name" value="UVRABC SYSTEM PROTEIN B"/>
    <property type="match status" value="1"/>
</dbReference>
<gene>
    <name evidence="13" type="primary">uvrB</name>
    <name evidence="19" type="ORF">WM40_11000</name>
</gene>
<dbReference type="InterPro" id="IPR024759">
    <property type="entry name" value="UvrB_YAD/RRR_dom"/>
</dbReference>
<evidence type="ECO:0000256" key="3">
    <source>
        <dbReference type="ARBA" id="ARBA00022490"/>
    </source>
</evidence>
<dbReference type="Pfam" id="PF17757">
    <property type="entry name" value="UvrB_inter"/>
    <property type="match status" value="1"/>
</dbReference>
<accession>A0A0F5K0A4</accession>
<evidence type="ECO:0000256" key="13">
    <source>
        <dbReference type="HAMAP-Rule" id="MF_00204"/>
    </source>
</evidence>
<dbReference type="InterPro" id="IPR014001">
    <property type="entry name" value="Helicase_ATP-bd"/>
</dbReference>
<dbReference type="STRING" id="28092.WM40_11000"/>
<dbReference type="NCBIfam" id="TIGR00631">
    <property type="entry name" value="uvrb"/>
    <property type="match status" value="1"/>
</dbReference>
<dbReference type="AlphaFoldDB" id="A0A0F5K0A4"/>
<feature type="coiled-coil region" evidence="15">
    <location>
        <begin position="624"/>
        <end position="672"/>
    </location>
</feature>
<dbReference type="SMART" id="SM00487">
    <property type="entry name" value="DEXDc"/>
    <property type="match status" value="1"/>
</dbReference>
<evidence type="ECO:0000256" key="7">
    <source>
        <dbReference type="ARBA" id="ARBA00022840"/>
    </source>
</evidence>
<comment type="similarity">
    <text evidence="2 13 14">Belongs to the UvrB family.</text>
</comment>
<feature type="short sequence motif" description="Beta-hairpin" evidence="13">
    <location>
        <begin position="114"/>
        <end position="137"/>
    </location>
</feature>
<evidence type="ECO:0000256" key="4">
    <source>
        <dbReference type="ARBA" id="ARBA00022741"/>
    </source>
</evidence>
<protein>
    <recommendedName>
        <fullName evidence="12 13">UvrABC system protein B</fullName>
        <shortName evidence="13">Protein UvrB</shortName>
    </recommendedName>
    <alternativeName>
        <fullName evidence="13">Excinuclease ABC subunit B</fullName>
    </alternativeName>
</protein>
<proteinExistence type="inferred from homology"/>
<dbReference type="Pfam" id="PF12344">
    <property type="entry name" value="UvrB"/>
    <property type="match status" value="1"/>
</dbReference>
<keyword evidence="9 13" id="KW-0234">DNA repair</keyword>
<dbReference type="SMART" id="SM00490">
    <property type="entry name" value="HELICc"/>
    <property type="match status" value="1"/>
</dbReference>
<dbReference type="Pfam" id="PF00271">
    <property type="entry name" value="Helicase_C"/>
    <property type="match status" value="1"/>
</dbReference>
<organism evidence="19 20">
    <name type="scientific">Robbsia andropogonis</name>
    <dbReference type="NCBI Taxonomy" id="28092"/>
    <lineage>
        <taxon>Bacteria</taxon>
        <taxon>Pseudomonadati</taxon>
        <taxon>Pseudomonadota</taxon>
        <taxon>Betaproteobacteria</taxon>
        <taxon>Burkholderiales</taxon>
        <taxon>Burkholderiaceae</taxon>
        <taxon>Robbsia</taxon>
    </lineage>
</organism>
<evidence type="ECO:0000256" key="15">
    <source>
        <dbReference type="SAM" id="Coils"/>
    </source>
</evidence>
<dbReference type="GO" id="GO:0009432">
    <property type="term" value="P:SOS response"/>
    <property type="evidence" value="ECO:0007669"/>
    <property type="project" value="UniProtKB-UniRule"/>
</dbReference>
<evidence type="ECO:0000256" key="9">
    <source>
        <dbReference type="ARBA" id="ARBA00023204"/>
    </source>
</evidence>
<dbReference type="InterPro" id="IPR004807">
    <property type="entry name" value="UvrB"/>
</dbReference>
<evidence type="ECO:0000256" key="11">
    <source>
        <dbReference type="ARBA" id="ARBA00026033"/>
    </source>
</evidence>
<dbReference type="SUPFAM" id="SSF52540">
    <property type="entry name" value="P-loop containing nucleoside triphosphate hydrolases"/>
    <property type="match status" value="2"/>
</dbReference>
<dbReference type="InterPro" id="IPR041471">
    <property type="entry name" value="UvrB_inter"/>
</dbReference>
<dbReference type="PANTHER" id="PTHR24029:SF0">
    <property type="entry name" value="UVRABC SYSTEM PROTEIN B"/>
    <property type="match status" value="1"/>
</dbReference>
<dbReference type="InterPro" id="IPR001650">
    <property type="entry name" value="Helicase_C-like"/>
</dbReference>
<dbReference type="InterPro" id="IPR006935">
    <property type="entry name" value="Helicase/UvrB_N"/>
</dbReference>
<dbReference type="InterPro" id="IPR036876">
    <property type="entry name" value="UVR_dom_sf"/>
</dbReference>
<name>A0A0F5K0A4_9BURK</name>
<comment type="caution">
    <text evidence="19">The sequence shown here is derived from an EMBL/GenBank/DDBJ whole genome shotgun (WGS) entry which is preliminary data.</text>
</comment>
<dbReference type="EMBL" id="LAQU01000009">
    <property type="protein sequence ID" value="KKB63531.1"/>
    <property type="molecule type" value="Genomic_DNA"/>
</dbReference>
<evidence type="ECO:0000256" key="1">
    <source>
        <dbReference type="ARBA" id="ARBA00004496"/>
    </source>
</evidence>
<evidence type="ECO:0000259" key="17">
    <source>
        <dbReference type="PROSITE" id="PS51192"/>
    </source>
</evidence>
<comment type="subunit">
    <text evidence="11 13 14">Forms a heterotetramer with UvrA during the search for lesions. Interacts with UvrC in an incision complex.</text>
</comment>
<keyword evidence="7 13" id="KW-0067">ATP-binding</keyword>
<dbReference type="GO" id="GO:0016887">
    <property type="term" value="F:ATP hydrolysis activity"/>
    <property type="evidence" value="ECO:0007669"/>
    <property type="project" value="InterPro"/>
</dbReference>
<evidence type="ECO:0000256" key="10">
    <source>
        <dbReference type="ARBA" id="ARBA00023236"/>
    </source>
</evidence>
<feature type="domain" description="Helicase ATP-binding" evidence="17">
    <location>
        <begin position="48"/>
        <end position="182"/>
    </location>
</feature>
<dbReference type="PROSITE" id="PS50151">
    <property type="entry name" value="UVR"/>
    <property type="match status" value="1"/>
</dbReference>
<dbReference type="Proteomes" id="UP000033618">
    <property type="component" value="Unassembled WGS sequence"/>
</dbReference>
<dbReference type="Pfam" id="PF04851">
    <property type="entry name" value="ResIII"/>
    <property type="match status" value="1"/>
</dbReference>
<dbReference type="SUPFAM" id="SSF46600">
    <property type="entry name" value="C-terminal UvrC-binding domain of UvrB"/>
    <property type="match status" value="1"/>
</dbReference>
<evidence type="ECO:0000256" key="8">
    <source>
        <dbReference type="ARBA" id="ARBA00022881"/>
    </source>
</evidence>
<dbReference type="GO" id="GO:0005524">
    <property type="term" value="F:ATP binding"/>
    <property type="evidence" value="ECO:0007669"/>
    <property type="project" value="UniProtKB-UniRule"/>
</dbReference>
<evidence type="ECO:0000256" key="5">
    <source>
        <dbReference type="ARBA" id="ARBA00022763"/>
    </source>
</evidence>
<feature type="domain" description="Helicase C-terminal" evidence="18">
    <location>
        <begin position="452"/>
        <end position="618"/>
    </location>
</feature>
<dbReference type="Gene3D" id="4.10.860.10">
    <property type="entry name" value="UVR domain"/>
    <property type="match status" value="1"/>
</dbReference>
<keyword evidence="15" id="KW-0175">Coiled coil</keyword>
<dbReference type="NCBIfam" id="NF003673">
    <property type="entry name" value="PRK05298.1"/>
    <property type="match status" value="1"/>
</dbReference>
<dbReference type="GO" id="GO:0003677">
    <property type="term" value="F:DNA binding"/>
    <property type="evidence" value="ECO:0007669"/>
    <property type="project" value="UniProtKB-UniRule"/>
</dbReference>
<comment type="domain">
    <text evidence="13">The beta-hairpin motif is involved in DNA binding.</text>
</comment>
<keyword evidence="6 13" id="KW-0228">DNA excision</keyword>
<keyword evidence="8 13" id="KW-0267">Excision nuclease</keyword>
<dbReference type="GO" id="GO:0009381">
    <property type="term" value="F:excinuclease ABC activity"/>
    <property type="evidence" value="ECO:0007669"/>
    <property type="project" value="UniProtKB-UniRule"/>
</dbReference>
<dbReference type="RefSeq" id="WP_024902231.1">
    <property type="nucleotide sequence ID" value="NZ_CADFGU010000001.1"/>
</dbReference>
<evidence type="ECO:0000259" key="16">
    <source>
        <dbReference type="PROSITE" id="PS50151"/>
    </source>
</evidence>
<feature type="domain" description="UVR" evidence="16">
    <location>
        <begin position="649"/>
        <end position="684"/>
    </location>
</feature>
<evidence type="ECO:0000313" key="19">
    <source>
        <dbReference type="EMBL" id="KKB63531.1"/>
    </source>
</evidence>
<keyword evidence="20" id="KW-1185">Reference proteome</keyword>
<evidence type="ECO:0000256" key="6">
    <source>
        <dbReference type="ARBA" id="ARBA00022769"/>
    </source>
</evidence>
<keyword evidence="10 13" id="KW-0742">SOS response</keyword>
<feature type="binding site" evidence="13">
    <location>
        <begin position="61"/>
        <end position="68"/>
    </location>
    <ligand>
        <name>ATP</name>
        <dbReference type="ChEBI" id="CHEBI:30616"/>
    </ligand>
</feature>
<evidence type="ECO:0000313" key="20">
    <source>
        <dbReference type="Proteomes" id="UP000033618"/>
    </source>
</evidence>
<dbReference type="Gene3D" id="3.40.50.300">
    <property type="entry name" value="P-loop containing nucleotide triphosphate hydrolases"/>
    <property type="match status" value="3"/>
</dbReference>
<dbReference type="GO" id="GO:0009380">
    <property type="term" value="C:excinuclease repair complex"/>
    <property type="evidence" value="ECO:0007669"/>
    <property type="project" value="InterPro"/>
</dbReference>
<evidence type="ECO:0000256" key="12">
    <source>
        <dbReference type="ARBA" id="ARBA00029504"/>
    </source>
</evidence>
<keyword evidence="4 13" id="KW-0547">Nucleotide-binding</keyword>
<dbReference type="Pfam" id="PF02151">
    <property type="entry name" value="UVR"/>
    <property type="match status" value="1"/>
</dbReference>
<dbReference type="GO" id="GO:0006289">
    <property type="term" value="P:nucleotide-excision repair"/>
    <property type="evidence" value="ECO:0007669"/>
    <property type="project" value="UniProtKB-UniRule"/>
</dbReference>
<dbReference type="CDD" id="cd18790">
    <property type="entry name" value="SF2_C_UvrB"/>
    <property type="match status" value="1"/>
</dbReference>
<reference evidence="19 20" key="1">
    <citation type="submission" date="2015-03" db="EMBL/GenBank/DDBJ databases">
        <title>Draft Genome Sequence of Burkholderia andropogonis type strain ICMP2807, isolated from Sorghum bicolor.</title>
        <authorList>
            <person name="Lopes-Santos L."/>
            <person name="Castro D.B."/>
            <person name="Ottoboni L.M."/>
            <person name="Park D."/>
            <person name="Weirc B.S."/>
            <person name="Destefano S.A."/>
        </authorList>
    </citation>
    <scope>NUCLEOTIDE SEQUENCE [LARGE SCALE GENOMIC DNA]</scope>
    <source>
        <strain evidence="19 20">ICMP2807</strain>
    </source>
</reference>
<dbReference type="PATRIC" id="fig|28092.6.peg.2591"/>
<keyword evidence="3 13" id="KW-0963">Cytoplasm</keyword>
<sequence>MTELREVSNASDVLDPSKFIEFPDSPYQLYQPYPPAGDQPTAIQTLVEGVEDGLSYQTLLGVTGSGKTFTMANVIARLGRPAIVFAPNKTLAAQLYSEFKDFFPHNAVEYFVSYYDYYQPEAYVPQRDLFIEKDSSINEHIEQMRLSATKSLMERRDVVIVATVSAIYGIGNPGEYHKMILTLRSGDKIGQREVIARLIAMQYNRNETEFGRGTFRVRGDTIDIFPAEHAELAVRVELFDDEIESLQLFDPLTGRVRQKIPRFTVYPSSHYVTPRDTVMRAIETIKAELRDRLAFLYQEGKLVEAQRLEQRTRFDLEMLQELGFTKGIENYSRHFSGAAPGEPPPTLVDYLPSDALMLLDESHVLIGQLNGMYNGDRARKENLVDYGFRLPSALDNRPLKFSEFERKMRQVVYVSATPGDYEQRSAGQVAEQVVRPTGLVDPLIEVRPARTQVDDVLGEIHLRVKVNERVLVTVLTKRMAEQLTDFLAEHGVKVRYLHSDIDTVERVEIIRDLRLGTFDVLVGINLLREGLDIPEVSLVAILDADKEGFLRAERSLIQTIGRAARNVNGQAILYGDRITDSMRRAIDETERRRAKQIAHNAAHGIVPVGVKKRIKDIIDGVYDADDAKQELREAQERARVEDMSEKQLAKEIKRLEKQMADHAKNLEFEKAAQTRDALASLREKAFGARKSDL</sequence>
<dbReference type="OrthoDB" id="9806651at2"/>
<dbReference type="CDD" id="cd17916">
    <property type="entry name" value="DEXHc_UvrB"/>
    <property type="match status" value="1"/>
</dbReference>
<dbReference type="GO" id="GO:0005737">
    <property type="term" value="C:cytoplasm"/>
    <property type="evidence" value="ECO:0007669"/>
    <property type="project" value="UniProtKB-SubCell"/>
</dbReference>